<protein>
    <submittedName>
        <fullName evidence="1">Uncharacterized protein</fullName>
    </submittedName>
</protein>
<sequence length="190" mass="21659">MTSMPIVQIRQTPGRIGIETTPGSFSIRQPKADLQITTQKADLEIQQPKPELTIDQSRALAAYDGGSHLEMTKRLYSNVQQLFLQGLSQRMKDGERMREFYKPGNSLGEIMKSRSQNTPGFIEYRGAASSDNVDIQVERRDPIIEVTTHKPDIQVQINRPEIEYTRGNVNIYMQQYPSVQFIPPEIDTTM</sequence>
<dbReference type="Pfam" id="PF20074">
    <property type="entry name" value="DUF6470"/>
    <property type="match status" value="1"/>
</dbReference>
<evidence type="ECO:0000313" key="1">
    <source>
        <dbReference type="EMBL" id="ANF98490.1"/>
    </source>
</evidence>
<dbReference type="KEGG" id="pbv:AR543_22515"/>
<name>A0A172ZMX8_9BACL</name>
<accession>A0A172ZMX8</accession>
<reference evidence="1 2" key="2">
    <citation type="journal article" date="2016" name="Int. J. Syst. Evol. Microbiol.">
        <title>Paenibacillus bovis sp. nov., isolated from raw yak (Bos grunniens) milk.</title>
        <authorList>
            <person name="Gao C."/>
            <person name="Han J."/>
            <person name="Liu Z."/>
            <person name="Xu X."/>
            <person name="Hang F."/>
            <person name="Wu Z."/>
        </authorList>
    </citation>
    <scope>NUCLEOTIDE SEQUENCE [LARGE SCALE GENOMIC DNA]</scope>
    <source>
        <strain evidence="1 2">BD3526</strain>
    </source>
</reference>
<dbReference type="Proteomes" id="UP000078148">
    <property type="component" value="Chromosome"/>
</dbReference>
<reference evidence="2" key="1">
    <citation type="submission" date="2015-10" db="EMBL/GenBank/DDBJ databases">
        <title>Genome of Paenibacillus bovis sp. nov.</title>
        <authorList>
            <person name="Wu Z."/>
            <person name="Gao C."/>
            <person name="Liu Z."/>
            <person name="Zheng H."/>
        </authorList>
    </citation>
    <scope>NUCLEOTIDE SEQUENCE [LARGE SCALE GENOMIC DNA]</scope>
    <source>
        <strain evidence="2">BD3526</strain>
    </source>
</reference>
<dbReference type="STRING" id="1616788.AR543_22515"/>
<dbReference type="OrthoDB" id="2112831at2"/>
<dbReference type="EMBL" id="CP013023">
    <property type="protein sequence ID" value="ANF98490.1"/>
    <property type="molecule type" value="Genomic_DNA"/>
</dbReference>
<evidence type="ECO:0000313" key="2">
    <source>
        <dbReference type="Proteomes" id="UP000078148"/>
    </source>
</evidence>
<keyword evidence="2" id="KW-1185">Reference proteome</keyword>
<proteinExistence type="predicted"/>
<organism evidence="1 2">
    <name type="scientific">Paenibacillus bovis</name>
    <dbReference type="NCBI Taxonomy" id="1616788"/>
    <lineage>
        <taxon>Bacteria</taxon>
        <taxon>Bacillati</taxon>
        <taxon>Bacillota</taxon>
        <taxon>Bacilli</taxon>
        <taxon>Bacillales</taxon>
        <taxon>Paenibacillaceae</taxon>
        <taxon>Paenibacillus</taxon>
    </lineage>
</organism>
<dbReference type="AlphaFoldDB" id="A0A172ZMX8"/>
<gene>
    <name evidence="1" type="ORF">AR543_22515</name>
</gene>
<dbReference type="InterPro" id="IPR045527">
    <property type="entry name" value="DUF6470"/>
</dbReference>
<dbReference type="RefSeq" id="WP_060536525.1">
    <property type="nucleotide sequence ID" value="NZ_CP013023.1"/>
</dbReference>